<dbReference type="Pfam" id="PF00049">
    <property type="entry name" value="Insulin"/>
    <property type="match status" value="1"/>
</dbReference>
<dbReference type="InterPro" id="IPR016179">
    <property type="entry name" value="Insulin-like"/>
</dbReference>
<sequence>MARFIPMLLLVLVWLNTAEATDDLLKLLQSRKATRYCGPNLSEVLSLVCRGRYNTPPPVHDIQRRDVSENSAVVEDVDHPYASRAKLVKLIHKIKHSRQRRGVYNECCENPCSYDILVSYCA</sequence>
<keyword evidence="4 7" id="KW-0732">Signal</keyword>
<keyword evidence="5" id="KW-1015">Disulfide bond</keyword>
<dbReference type="PANTHER" id="PTHR13647">
    <property type="entry name" value="INSULIN-LIKE PEPTIDE 2-RELATED"/>
    <property type="match status" value="1"/>
</dbReference>
<dbReference type="EMBL" id="GEZM01003009">
    <property type="protein sequence ID" value="JAV96986.1"/>
    <property type="molecule type" value="Transcribed_RNA"/>
</dbReference>
<accession>A0A1Y1NGC8</accession>
<dbReference type="GO" id="GO:0005576">
    <property type="term" value="C:extracellular region"/>
    <property type="evidence" value="ECO:0007669"/>
    <property type="project" value="UniProtKB-SubCell"/>
</dbReference>
<dbReference type="Gene3D" id="1.10.100.10">
    <property type="entry name" value="Insulin-like"/>
    <property type="match status" value="1"/>
</dbReference>
<dbReference type="GO" id="GO:0005179">
    <property type="term" value="F:hormone activity"/>
    <property type="evidence" value="ECO:0007669"/>
    <property type="project" value="InterPro"/>
</dbReference>
<evidence type="ECO:0000256" key="7">
    <source>
        <dbReference type="SAM" id="SignalP"/>
    </source>
</evidence>
<protein>
    <recommendedName>
        <fullName evidence="8">Insulin-like domain-containing protein</fullName>
    </recommendedName>
</protein>
<evidence type="ECO:0000256" key="6">
    <source>
        <dbReference type="RuleBase" id="RU000406"/>
    </source>
</evidence>
<dbReference type="PRINTS" id="PR00276">
    <property type="entry name" value="INSULINFAMLY"/>
</dbReference>
<evidence type="ECO:0000256" key="1">
    <source>
        <dbReference type="ARBA" id="ARBA00009034"/>
    </source>
</evidence>
<dbReference type="InterPro" id="IPR036438">
    <property type="entry name" value="Insulin-like_sf"/>
</dbReference>
<name>A0A1Y1NGC8_PHOPY</name>
<organism evidence="9">
    <name type="scientific">Photinus pyralis</name>
    <name type="common">Common eastern firefly</name>
    <name type="synonym">Lampyris pyralis</name>
    <dbReference type="NCBI Taxonomy" id="7054"/>
    <lineage>
        <taxon>Eukaryota</taxon>
        <taxon>Metazoa</taxon>
        <taxon>Ecdysozoa</taxon>
        <taxon>Arthropoda</taxon>
        <taxon>Hexapoda</taxon>
        <taxon>Insecta</taxon>
        <taxon>Pterygota</taxon>
        <taxon>Neoptera</taxon>
        <taxon>Endopterygota</taxon>
        <taxon>Coleoptera</taxon>
        <taxon>Polyphaga</taxon>
        <taxon>Elateriformia</taxon>
        <taxon>Elateroidea</taxon>
        <taxon>Lampyridae</taxon>
        <taxon>Lampyrinae</taxon>
        <taxon>Photinus</taxon>
    </lineage>
</organism>
<keyword evidence="3" id="KW-0165">Cleavage on pair of basic residues</keyword>
<comment type="similarity">
    <text evidence="1 6">Belongs to the insulin family.</text>
</comment>
<evidence type="ECO:0000256" key="2">
    <source>
        <dbReference type="ARBA" id="ARBA00011207"/>
    </source>
</evidence>
<dbReference type="SMART" id="SM00078">
    <property type="entry name" value="IlGF"/>
    <property type="match status" value="1"/>
</dbReference>
<dbReference type="EMBL" id="GEZM01003010">
    <property type="protein sequence ID" value="JAV96985.1"/>
    <property type="molecule type" value="Transcribed_RNA"/>
</dbReference>
<dbReference type="InterPro" id="IPR022352">
    <property type="entry name" value="Ins/IGF/rlx"/>
</dbReference>
<comment type="subunit">
    <text evidence="2">Heterodimer of a B chain and an A chain linked by two disulfide bonds.</text>
</comment>
<feature type="domain" description="Insulin-like" evidence="8">
    <location>
        <begin position="34"/>
        <end position="121"/>
    </location>
</feature>
<keyword evidence="6" id="KW-0964">Secreted</keyword>
<dbReference type="PROSITE" id="PS00262">
    <property type="entry name" value="INSULIN"/>
    <property type="match status" value="1"/>
</dbReference>
<evidence type="ECO:0000256" key="4">
    <source>
        <dbReference type="ARBA" id="ARBA00022729"/>
    </source>
</evidence>
<evidence type="ECO:0000256" key="5">
    <source>
        <dbReference type="ARBA" id="ARBA00023157"/>
    </source>
</evidence>
<dbReference type="InterPro" id="IPR022353">
    <property type="entry name" value="Insulin_CS"/>
</dbReference>
<reference evidence="9" key="1">
    <citation type="journal article" date="2016" name="Sci. Rep.">
        <title>Molecular characterization of firefly nuptial gifts: a multi-omics approach sheds light on postcopulatory sexual selection.</title>
        <authorList>
            <person name="Al-Wathiqui N."/>
            <person name="Fallon T.R."/>
            <person name="South A."/>
            <person name="Weng J.K."/>
            <person name="Lewis S.M."/>
        </authorList>
    </citation>
    <scope>NUCLEOTIDE SEQUENCE</scope>
</reference>
<evidence type="ECO:0000259" key="8">
    <source>
        <dbReference type="SMART" id="SM00078"/>
    </source>
</evidence>
<feature type="signal peptide" evidence="7">
    <location>
        <begin position="1"/>
        <end position="20"/>
    </location>
</feature>
<feature type="chain" id="PRO_5011907552" description="Insulin-like domain-containing protein" evidence="7">
    <location>
        <begin position="21"/>
        <end position="122"/>
    </location>
</feature>
<dbReference type="SUPFAM" id="SSF56994">
    <property type="entry name" value="Insulin-like"/>
    <property type="match status" value="1"/>
</dbReference>
<dbReference type="AlphaFoldDB" id="A0A1Y1NGC8"/>
<dbReference type="PANTHER" id="PTHR13647:SF4">
    <property type="entry name" value="INSULIN-LIKE PEPTIDE 1-RELATED"/>
    <property type="match status" value="1"/>
</dbReference>
<evidence type="ECO:0000256" key="3">
    <source>
        <dbReference type="ARBA" id="ARBA00022685"/>
    </source>
</evidence>
<evidence type="ECO:0000313" key="9">
    <source>
        <dbReference type="EMBL" id="JAV96984.1"/>
    </source>
</evidence>
<dbReference type="EMBL" id="GEZM01003011">
    <property type="protein sequence ID" value="JAV96984.1"/>
    <property type="molecule type" value="Transcribed_RNA"/>
</dbReference>
<comment type="subcellular location">
    <subcellularLocation>
        <location evidence="6">Secreted</location>
    </subcellularLocation>
</comment>
<proteinExistence type="inferred from homology"/>